<dbReference type="PATRIC" id="fig|1346791.3.peg.1195"/>
<organism evidence="1 2">
    <name type="scientific">Sphingobium ummariense RL-3</name>
    <dbReference type="NCBI Taxonomy" id="1346791"/>
    <lineage>
        <taxon>Bacteria</taxon>
        <taxon>Pseudomonadati</taxon>
        <taxon>Pseudomonadota</taxon>
        <taxon>Alphaproteobacteria</taxon>
        <taxon>Sphingomonadales</taxon>
        <taxon>Sphingomonadaceae</taxon>
        <taxon>Sphingobium</taxon>
    </lineage>
</organism>
<name>T0IWF7_9SPHN</name>
<reference evidence="1 2" key="1">
    <citation type="journal article" date="2013" name="Genome Announc.">
        <title>Draft Genome Sequence of Sphingobium ummariense Strain RL-3, a Hexachlorocyclohexane-Degrading Bacterium.</title>
        <authorList>
            <person name="Kohli P."/>
            <person name="Dua A."/>
            <person name="Sangwan N."/>
            <person name="Oldach P."/>
            <person name="Khurana J.P."/>
            <person name="Lal R."/>
        </authorList>
    </citation>
    <scope>NUCLEOTIDE SEQUENCE [LARGE SCALE GENOMIC DNA]</scope>
    <source>
        <strain evidence="1 2">RL-3</strain>
    </source>
</reference>
<dbReference type="EMBL" id="AUWY01000048">
    <property type="protein sequence ID" value="EQB33130.1"/>
    <property type="molecule type" value="Genomic_DNA"/>
</dbReference>
<evidence type="ECO:0000313" key="2">
    <source>
        <dbReference type="Proteomes" id="UP000015523"/>
    </source>
</evidence>
<dbReference type="RefSeq" id="WP_021317166.1">
    <property type="nucleotide sequence ID" value="NZ_AUWY01000048.1"/>
</dbReference>
<dbReference type="AlphaFoldDB" id="T0IWF7"/>
<sequence length="52" mass="6146">MRDHYDAQLWNEGHVETTAGIDRLLAHIMQAFCVLHRISWSAPWAEQQPCRR</sequence>
<gene>
    <name evidence="1" type="ORF">M529_06255</name>
</gene>
<protein>
    <submittedName>
        <fullName evidence="1">Uncharacterized protein</fullName>
    </submittedName>
</protein>
<keyword evidence="2" id="KW-1185">Reference proteome</keyword>
<dbReference type="STRING" id="1346791.M529_06255"/>
<comment type="caution">
    <text evidence="1">The sequence shown here is derived from an EMBL/GenBank/DDBJ whole genome shotgun (WGS) entry which is preliminary data.</text>
</comment>
<proteinExistence type="predicted"/>
<dbReference type="Proteomes" id="UP000015523">
    <property type="component" value="Unassembled WGS sequence"/>
</dbReference>
<accession>T0IWF7</accession>
<evidence type="ECO:0000313" key="1">
    <source>
        <dbReference type="EMBL" id="EQB33130.1"/>
    </source>
</evidence>